<dbReference type="EMBL" id="MU151198">
    <property type="protein sequence ID" value="KAF9447466.1"/>
    <property type="molecule type" value="Genomic_DNA"/>
</dbReference>
<accession>A0A9P5XDU3</accession>
<reference evidence="3" key="1">
    <citation type="submission" date="2020-11" db="EMBL/GenBank/DDBJ databases">
        <authorList>
            <consortium name="DOE Joint Genome Institute"/>
            <person name="Ahrendt S."/>
            <person name="Riley R."/>
            <person name="Andreopoulos W."/>
            <person name="Labutti K."/>
            <person name="Pangilinan J."/>
            <person name="Ruiz-Duenas F.J."/>
            <person name="Barrasa J.M."/>
            <person name="Sanchez-Garcia M."/>
            <person name="Camarero S."/>
            <person name="Miyauchi S."/>
            <person name="Serrano A."/>
            <person name="Linde D."/>
            <person name="Babiker R."/>
            <person name="Drula E."/>
            <person name="Ayuso-Fernandez I."/>
            <person name="Pacheco R."/>
            <person name="Padilla G."/>
            <person name="Ferreira P."/>
            <person name="Barriuso J."/>
            <person name="Kellner H."/>
            <person name="Castanera R."/>
            <person name="Alfaro M."/>
            <person name="Ramirez L."/>
            <person name="Pisabarro A.G."/>
            <person name="Kuo A."/>
            <person name="Tritt A."/>
            <person name="Lipzen A."/>
            <person name="He G."/>
            <person name="Yan M."/>
            <person name="Ng V."/>
            <person name="Cullen D."/>
            <person name="Martin F."/>
            <person name="Rosso M.-N."/>
            <person name="Henrissat B."/>
            <person name="Hibbett D."/>
            <person name="Martinez A.T."/>
            <person name="Grigoriev I.V."/>
        </authorList>
    </citation>
    <scope>NUCLEOTIDE SEQUENCE</scope>
    <source>
        <strain evidence="3">MF-IS2</strain>
    </source>
</reference>
<comment type="caution">
    <text evidence="3">The sequence shown here is derived from an EMBL/GenBank/DDBJ whole genome shotgun (WGS) entry which is preliminary data.</text>
</comment>
<keyword evidence="4" id="KW-1185">Reference proteome</keyword>
<feature type="region of interest" description="Disordered" evidence="1">
    <location>
        <begin position="35"/>
        <end position="62"/>
    </location>
</feature>
<feature type="chain" id="PRO_5040256905" description="Secreted protein" evidence="2">
    <location>
        <begin position="30"/>
        <end position="105"/>
    </location>
</feature>
<evidence type="ECO:0000313" key="4">
    <source>
        <dbReference type="Proteomes" id="UP000807342"/>
    </source>
</evidence>
<dbReference type="Proteomes" id="UP000807342">
    <property type="component" value="Unassembled WGS sequence"/>
</dbReference>
<proteinExistence type="predicted"/>
<protein>
    <recommendedName>
        <fullName evidence="5">Secreted protein</fullName>
    </recommendedName>
</protein>
<feature type="region of interest" description="Disordered" evidence="1">
    <location>
        <begin position="85"/>
        <end position="105"/>
    </location>
</feature>
<name>A0A9P5XDU3_9AGAR</name>
<feature type="compositionally biased region" description="Polar residues" evidence="1">
    <location>
        <begin position="85"/>
        <end position="95"/>
    </location>
</feature>
<evidence type="ECO:0000313" key="3">
    <source>
        <dbReference type="EMBL" id="KAF9447466.1"/>
    </source>
</evidence>
<organism evidence="3 4">
    <name type="scientific">Macrolepiota fuliginosa MF-IS2</name>
    <dbReference type="NCBI Taxonomy" id="1400762"/>
    <lineage>
        <taxon>Eukaryota</taxon>
        <taxon>Fungi</taxon>
        <taxon>Dikarya</taxon>
        <taxon>Basidiomycota</taxon>
        <taxon>Agaricomycotina</taxon>
        <taxon>Agaricomycetes</taxon>
        <taxon>Agaricomycetidae</taxon>
        <taxon>Agaricales</taxon>
        <taxon>Agaricineae</taxon>
        <taxon>Agaricaceae</taxon>
        <taxon>Macrolepiota</taxon>
    </lineage>
</organism>
<keyword evidence="2" id="KW-0732">Signal</keyword>
<feature type="signal peptide" evidence="2">
    <location>
        <begin position="1"/>
        <end position="29"/>
    </location>
</feature>
<evidence type="ECO:0008006" key="5">
    <source>
        <dbReference type="Google" id="ProtNLM"/>
    </source>
</evidence>
<evidence type="ECO:0000256" key="2">
    <source>
        <dbReference type="SAM" id="SignalP"/>
    </source>
</evidence>
<evidence type="ECO:0000256" key="1">
    <source>
        <dbReference type="SAM" id="MobiDB-lite"/>
    </source>
</evidence>
<sequence>MVPVFWLFVPDHIWTFVLLIVRTFQVTSVQKHKATHSDCARTNTYGPAASGTKGRSLLNSHGHTNSGEACPHIIMGSNIPSKLTHSNIEPLTPTNHLRLRSHPLH</sequence>
<gene>
    <name evidence="3" type="ORF">P691DRAFT_802314</name>
</gene>
<dbReference type="AlphaFoldDB" id="A0A9P5XDU3"/>